<proteinExistence type="predicted"/>
<organism evidence="1 2">
    <name type="scientific">Enterocloster aldenensis</name>
    <dbReference type="NCBI Taxonomy" id="358742"/>
    <lineage>
        <taxon>Bacteria</taxon>
        <taxon>Bacillati</taxon>
        <taxon>Bacillota</taxon>
        <taxon>Clostridia</taxon>
        <taxon>Lachnospirales</taxon>
        <taxon>Lachnospiraceae</taxon>
        <taxon>Enterocloster</taxon>
    </lineage>
</organism>
<accession>A0ABX2HQ17</accession>
<dbReference type="Proteomes" id="UP000669239">
    <property type="component" value="Unassembled WGS sequence"/>
</dbReference>
<gene>
    <name evidence="1" type="ORF">G5B36_22940</name>
</gene>
<sequence>MESRVYRPLKNYSIEEIKRILSEDNHDGLMLLPLSAGEYFRDWHIGENARKRYRDDGGY</sequence>
<dbReference type="EMBL" id="JAAITT010000042">
    <property type="protein sequence ID" value="NSJ51545.1"/>
    <property type="molecule type" value="Genomic_DNA"/>
</dbReference>
<evidence type="ECO:0000313" key="1">
    <source>
        <dbReference type="EMBL" id="NSJ51545.1"/>
    </source>
</evidence>
<comment type="caution">
    <text evidence="1">The sequence shown here is derived from an EMBL/GenBank/DDBJ whole genome shotgun (WGS) entry which is preliminary data.</text>
</comment>
<dbReference type="RefSeq" id="WP_165642874.1">
    <property type="nucleotide sequence ID" value="NZ_JAAITT010000042.1"/>
</dbReference>
<reference evidence="1 2" key="1">
    <citation type="journal article" date="2020" name="Cell Host Microbe">
        <title>Functional and Genomic Variation between Human-Derived Isolates of Lachnospiraceae Reveals Inter- and Intra-Species Diversity.</title>
        <authorList>
            <person name="Sorbara M.T."/>
            <person name="Littmann E.R."/>
            <person name="Fontana E."/>
            <person name="Moody T.U."/>
            <person name="Kohout C.E."/>
            <person name="Gjonbalaj M."/>
            <person name="Eaton V."/>
            <person name="Seok R."/>
            <person name="Leiner I.M."/>
            <person name="Pamer E.G."/>
        </authorList>
    </citation>
    <scope>NUCLEOTIDE SEQUENCE [LARGE SCALE GENOMIC DNA]</scope>
    <source>
        <strain evidence="1 2">MSK.1.17</strain>
    </source>
</reference>
<evidence type="ECO:0000313" key="2">
    <source>
        <dbReference type="Proteomes" id="UP000669239"/>
    </source>
</evidence>
<keyword evidence="2" id="KW-1185">Reference proteome</keyword>
<name>A0ABX2HQ17_9FIRM</name>
<protein>
    <submittedName>
        <fullName evidence="1">Uncharacterized protein</fullName>
    </submittedName>
</protein>